<evidence type="ECO:0000259" key="5">
    <source>
        <dbReference type="PROSITE" id="PS50112"/>
    </source>
</evidence>
<dbReference type="PANTHER" id="PTHR32089:SF112">
    <property type="entry name" value="LYSOZYME-LIKE PROTEIN-RELATED"/>
    <property type="match status" value="1"/>
</dbReference>
<dbReference type="GO" id="GO:0016020">
    <property type="term" value="C:membrane"/>
    <property type="evidence" value="ECO:0007669"/>
    <property type="project" value="InterPro"/>
</dbReference>
<dbReference type="PRINTS" id="PR00260">
    <property type="entry name" value="CHEMTRNSDUCR"/>
</dbReference>
<dbReference type="GO" id="GO:0006935">
    <property type="term" value="P:chemotaxis"/>
    <property type="evidence" value="ECO:0007669"/>
    <property type="project" value="InterPro"/>
</dbReference>
<dbReference type="PROSITE" id="PS50111">
    <property type="entry name" value="CHEMOTAXIS_TRANSDUC_2"/>
    <property type="match status" value="1"/>
</dbReference>
<dbReference type="PANTHER" id="PTHR32089">
    <property type="entry name" value="METHYL-ACCEPTING CHEMOTAXIS PROTEIN MCPB"/>
    <property type="match status" value="1"/>
</dbReference>
<dbReference type="InterPro" id="IPR035965">
    <property type="entry name" value="PAS-like_dom_sf"/>
</dbReference>
<feature type="domain" description="PAC" evidence="6">
    <location>
        <begin position="86"/>
        <end position="138"/>
    </location>
</feature>
<dbReference type="SMART" id="SM00086">
    <property type="entry name" value="PAC"/>
    <property type="match status" value="1"/>
</dbReference>
<organism evidence="7 8">
    <name type="scientific">Arboricoccus pini</name>
    <dbReference type="NCBI Taxonomy" id="1963835"/>
    <lineage>
        <taxon>Bacteria</taxon>
        <taxon>Pseudomonadati</taxon>
        <taxon>Pseudomonadota</taxon>
        <taxon>Alphaproteobacteria</taxon>
        <taxon>Geminicoccales</taxon>
        <taxon>Geminicoccaceae</taxon>
        <taxon>Arboricoccus</taxon>
    </lineage>
</organism>
<dbReference type="NCBIfam" id="TIGR00229">
    <property type="entry name" value="sensory_box"/>
    <property type="match status" value="1"/>
</dbReference>
<evidence type="ECO:0000259" key="6">
    <source>
        <dbReference type="PROSITE" id="PS50113"/>
    </source>
</evidence>
<reference evidence="7 8" key="1">
    <citation type="submission" date="2017-06" db="EMBL/GenBank/DDBJ databases">
        <authorList>
            <person name="Kim H.J."/>
            <person name="Triplett B.A."/>
        </authorList>
    </citation>
    <scope>NUCLEOTIDE SEQUENCE [LARGE SCALE GENOMIC DNA]</scope>
    <source>
        <strain evidence="7 8">B29T1</strain>
    </source>
</reference>
<gene>
    <name evidence="7" type="ORF">SAMN07250955_11723</name>
</gene>
<dbReference type="Proteomes" id="UP000197065">
    <property type="component" value="Unassembled WGS sequence"/>
</dbReference>
<proteinExistence type="inferred from homology"/>
<dbReference type="PROSITE" id="PS50113">
    <property type="entry name" value="PAC"/>
    <property type="match status" value="1"/>
</dbReference>
<keyword evidence="1 3" id="KW-0807">Transducer</keyword>
<dbReference type="PROSITE" id="PS50112">
    <property type="entry name" value="PAS"/>
    <property type="match status" value="1"/>
</dbReference>
<dbReference type="Gene3D" id="1.10.287.950">
    <property type="entry name" value="Methyl-accepting chemotaxis protein"/>
    <property type="match status" value="1"/>
</dbReference>
<dbReference type="InterPro" id="IPR001610">
    <property type="entry name" value="PAC"/>
</dbReference>
<feature type="domain" description="PAS" evidence="5">
    <location>
        <begin position="27"/>
        <end position="57"/>
    </location>
</feature>
<evidence type="ECO:0000259" key="4">
    <source>
        <dbReference type="PROSITE" id="PS50111"/>
    </source>
</evidence>
<dbReference type="InterPro" id="IPR000700">
    <property type="entry name" value="PAS-assoc_C"/>
</dbReference>
<dbReference type="CDD" id="cd00130">
    <property type="entry name" value="PAS"/>
    <property type="match status" value="1"/>
</dbReference>
<evidence type="ECO:0000256" key="1">
    <source>
        <dbReference type="ARBA" id="ARBA00023224"/>
    </source>
</evidence>
<dbReference type="EMBL" id="FYEH01000017">
    <property type="protein sequence ID" value="SNB77713.1"/>
    <property type="molecule type" value="Genomic_DNA"/>
</dbReference>
<name>A0A212RY83_9PROT</name>
<evidence type="ECO:0000256" key="3">
    <source>
        <dbReference type="PROSITE-ProRule" id="PRU00284"/>
    </source>
</evidence>
<dbReference type="Pfam" id="PF08447">
    <property type="entry name" value="PAS_3"/>
    <property type="match status" value="1"/>
</dbReference>
<evidence type="ECO:0000313" key="7">
    <source>
        <dbReference type="EMBL" id="SNB77713.1"/>
    </source>
</evidence>
<dbReference type="SUPFAM" id="SSF58104">
    <property type="entry name" value="Methyl-accepting chemotaxis protein (MCP) signaling domain"/>
    <property type="match status" value="1"/>
</dbReference>
<accession>A0A212RY83</accession>
<sequence length="209" mass="22829">MSEQPREIFSDDHVDLVWSAICRSQAVVEFDLTGKVLAANDVFLRLMGYAPSEIIGKYHRMLCDAEFAMSDAYIKFWHMLGQGEFSAGEFYRIAKDGRGVWLQATYNPILDPAGRPFKVVKVATDVTDRKLELTASQQKLKSTLQQMGEIVAAIGQIANQTNLLALNATIEAARAGEAGRGFAVVASEVKKLAGDTRSATQRAIAMVAA</sequence>
<dbReference type="Pfam" id="PF00015">
    <property type="entry name" value="MCPsignal"/>
    <property type="match status" value="1"/>
</dbReference>
<dbReference type="InterPro" id="IPR013655">
    <property type="entry name" value="PAS_fold_3"/>
</dbReference>
<protein>
    <submittedName>
        <fullName evidence="7">Methyl-accepting chemotaxis protein</fullName>
    </submittedName>
</protein>
<dbReference type="InterPro" id="IPR000014">
    <property type="entry name" value="PAS"/>
</dbReference>
<dbReference type="AlphaFoldDB" id="A0A212RY83"/>
<dbReference type="InterPro" id="IPR004089">
    <property type="entry name" value="MCPsignal_dom"/>
</dbReference>
<keyword evidence="8" id="KW-1185">Reference proteome</keyword>
<evidence type="ECO:0000256" key="2">
    <source>
        <dbReference type="ARBA" id="ARBA00029447"/>
    </source>
</evidence>
<dbReference type="GO" id="GO:0007165">
    <property type="term" value="P:signal transduction"/>
    <property type="evidence" value="ECO:0007669"/>
    <property type="project" value="UniProtKB-KW"/>
</dbReference>
<evidence type="ECO:0000313" key="8">
    <source>
        <dbReference type="Proteomes" id="UP000197065"/>
    </source>
</evidence>
<comment type="similarity">
    <text evidence="2">Belongs to the methyl-accepting chemotaxis (MCP) protein family.</text>
</comment>
<dbReference type="Gene3D" id="3.30.450.20">
    <property type="entry name" value="PAS domain"/>
    <property type="match status" value="1"/>
</dbReference>
<dbReference type="GO" id="GO:0004888">
    <property type="term" value="F:transmembrane signaling receptor activity"/>
    <property type="evidence" value="ECO:0007669"/>
    <property type="project" value="InterPro"/>
</dbReference>
<dbReference type="SUPFAM" id="SSF55785">
    <property type="entry name" value="PYP-like sensor domain (PAS domain)"/>
    <property type="match status" value="1"/>
</dbReference>
<dbReference type="InterPro" id="IPR004090">
    <property type="entry name" value="Chemotax_Me-accpt_rcpt"/>
</dbReference>
<feature type="domain" description="Methyl-accepting transducer" evidence="4">
    <location>
        <begin position="132"/>
        <end position="209"/>
    </location>
</feature>